<accession>A0A2Z3L6R5</accession>
<dbReference type="OrthoDB" id="9793307at2"/>
<evidence type="ECO:0008006" key="3">
    <source>
        <dbReference type="Google" id="ProtNLM"/>
    </source>
</evidence>
<dbReference type="EMBL" id="CP029619">
    <property type="protein sequence ID" value="AWN81387.1"/>
    <property type="molecule type" value="Genomic_DNA"/>
</dbReference>
<evidence type="ECO:0000313" key="1">
    <source>
        <dbReference type="EMBL" id="AWN81387.1"/>
    </source>
</evidence>
<evidence type="ECO:0000313" key="2">
    <source>
        <dbReference type="Proteomes" id="UP000245872"/>
    </source>
</evidence>
<reference evidence="1 2" key="1">
    <citation type="submission" date="2018-05" db="EMBL/GenBank/DDBJ databases">
        <title>Candidatus Cardinium hertigii Genome Assembly.</title>
        <authorList>
            <person name="Showmaker K.C."/>
            <person name="Walden K.O."/>
            <person name="Fields C.J."/>
            <person name="Lambert K.N."/>
            <person name="Hudson M.E."/>
        </authorList>
    </citation>
    <scope>NUCLEOTIDE SEQUENCE [LARGE SCALE GENOMIC DNA]</scope>
    <source>
        <strain evidence="2">cHgTN10</strain>
    </source>
</reference>
<dbReference type="AlphaFoldDB" id="A0A2Z3L6R5"/>
<protein>
    <recommendedName>
        <fullName evidence="3">Adhesin</fullName>
    </recommendedName>
</protein>
<sequence>MAITNREELKKNFEKGAIPTQNDFEDLIDSMFHKQDDGLVSPDNGLSLSPKGDSSKLITFFNSLNDFKPTWSIEPYPKNSSAFGLNLTDKNGESKFFIQSNGYIGLGTLNPSERLTVQGNINMHGRRGNYASGKVAGDGQWHDITPALNACHAFEVIAKIGKEGCGVHALTHAIALSTFGRSSNKIQKIRAYYGSFRNRIDVRWKGSTFNYTLQIRSMRDYGEGSMLQYYVTNLWWEEEATEM</sequence>
<proteinExistence type="predicted"/>
<keyword evidence="2" id="KW-1185">Reference proteome</keyword>
<gene>
    <name evidence="1" type="ORF">DK880_00049</name>
</gene>
<dbReference type="Proteomes" id="UP000245872">
    <property type="component" value="Chromosome"/>
</dbReference>
<dbReference type="KEGG" id="cher:DK880_00049"/>
<name>A0A2Z3L6R5_9BACT</name>
<organism evidence="1 2">
    <name type="scientific">Candidatus Cardinium hertigii</name>
    <dbReference type="NCBI Taxonomy" id="247481"/>
    <lineage>
        <taxon>Bacteria</taxon>
        <taxon>Pseudomonadati</taxon>
        <taxon>Bacteroidota</taxon>
        <taxon>Cytophagia</taxon>
        <taxon>Cytophagales</taxon>
        <taxon>Amoebophilaceae</taxon>
        <taxon>Candidatus Cardinium</taxon>
    </lineage>
</organism>
<dbReference type="RefSeq" id="WP_109996854.1">
    <property type="nucleotide sequence ID" value="NZ_CP029619.1"/>
</dbReference>